<accession>A0A645IHA5</accession>
<gene>
    <name evidence="1" type="ORF">SDC9_198002</name>
</gene>
<evidence type="ECO:0000313" key="1">
    <source>
        <dbReference type="EMBL" id="MPN50376.1"/>
    </source>
</evidence>
<name>A0A645IHA5_9ZZZZ</name>
<reference evidence="1" key="1">
    <citation type="submission" date="2019-08" db="EMBL/GenBank/DDBJ databases">
        <authorList>
            <person name="Kucharzyk K."/>
            <person name="Murdoch R.W."/>
            <person name="Higgins S."/>
            <person name="Loffler F."/>
        </authorList>
    </citation>
    <scope>NUCLEOTIDE SEQUENCE</scope>
</reference>
<dbReference type="EMBL" id="VSSQ01114503">
    <property type="protein sequence ID" value="MPN50376.1"/>
    <property type="molecule type" value="Genomic_DNA"/>
</dbReference>
<organism evidence="1">
    <name type="scientific">bioreactor metagenome</name>
    <dbReference type="NCBI Taxonomy" id="1076179"/>
    <lineage>
        <taxon>unclassified sequences</taxon>
        <taxon>metagenomes</taxon>
        <taxon>ecological metagenomes</taxon>
    </lineage>
</organism>
<dbReference type="AlphaFoldDB" id="A0A645IHA5"/>
<comment type="caution">
    <text evidence="1">The sequence shown here is derived from an EMBL/GenBank/DDBJ whole genome shotgun (WGS) entry which is preliminary data.</text>
</comment>
<proteinExistence type="predicted"/>
<protein>
    <submittedName>
        <fullName evidence="1">Uncharacterized protein</fullName>
    </submittedName>
</protein>
<sequence length="58" mass="6154">MFQLEPSGLALHLHDRDAGRVIDEDFSLGQRSGGPGNIVPVGLIQVAQTHLVHVNAGL</sequence>